<dbReference type="CDD" id="cd03443">
    <property type="entry name" value="PaaI_thioesterase"/>
    <property type="match status" value="1"/>
</dbReference>
<dbReference type="Proteomes" id="UP000188219">
    <property type="component" value="Chromosome"/>
</dbReference>
<dbReference type="KEGG" id="maga:Mag101_15180"/>
<evidence type="ECO:0000256" key="1">
    <source>
        <dbReference type="ARBA" id="ARBA00008324"/>
    </source>
</evidence>
<dbReference type="STRING" id="260552.Mag101_15180"/>
<dbReference type="eggNOG" id="COG2050">
    <property type="taxonomic scope" value="Bacteria"/>
</dbReference>
<comment type="similarity">
    <text evidence="1">Belongs to the thioesterase PaaI family.</text>
</comment>
<keyword evidence="5" id="KW-1185">Reference proteome</keyword>
<dbReference type="RefSeq" id="WP_077406854.1">
    <property type="nucleotide sequence ID" value="NZ_CP019650.1"/>
</dbReference>
<dbReference type="PANTHER" id="PTHR43240:SF5">
    <property type="entry name" value="1,4-DIHYDROXY-2-NAPHTHOYL-COA THIOESTERASE 1"/>
    <property type="match status" value="1"/>
</dbReference>
<dbReference type="NCBIfam" id="TIGR00369">
    <property type="entry name" value="unchar_dom_1"/>
    <property type="match status" value="1"/>
</dbReference>
<dbReference type="Pfam" id="PF03061">
    <property type="entry name" value="4HBT"/>
    <property type="match status" value="1"/>
</dbReference>
<evidence type="ECO:0000313" key="5">
    <source>
        <dbReference type="Proteomes" id="UP000188219"/>
    </source>
</evidence>
<dbReference type="SUPFAM" id="SSF54637">
    <property type="entry name" value="Thioesterase/thiol ester dehydrase-isomerase"/>
    <property type="match status" value="1"/>
</dbReference>
<gene>
    <name evidence="4" type="ORF">Mag101_15180</name>
</gene>
<dbReference type="InterPro" id="IPR029069">
    <property type="entry name" value="HotDog_dom_sf"/>
</dbReference>
<dbReference type="GO" id="GO:0005829">
    <property type="term" value="C:cytosol"/>
    <property type="evidence" value="ECO:0007669"/>
    <property type="project" value="TreeGrafter"/>
</dbReference>
<organism evidence="4 5">
    <name type="scientific">Microbulbifer agarilyticus</name>
    <dbReference type="NCBI Taxonomy" id="260552"/>
    <lineage>
        <taxon>Bacteria</taxon>
        <taxon>Pseudomonadati</taxon>
        <taxon>Pseudomonadota</taxon>
        <taxon>Gammaproteobacteria</taxon>
        <taxon>Cellvibrionales</taxon>
        <taxon>Microbulbiferaceae</taxon>
        <taxon>Microbulbifer</taxon>
    </lineage>
</organism>
<proteinExistence type="inferred from homology"/>
<evidence type="ECO:0000256" key="2">
    <source>
        <dbReference type="ARBA" id="ARBA00022801"/>
    </source>
</evidence>
<keyword evidence="2" id="KW-0378">Hydrolase</keyword>
<reference evidence="4" key="1">
    <citation type="submission" date="2017-02" db="EMBL/GenBank/DDBJ databases">
        <title>Genome of Microbulbifer agarilyticus GP101.</title>
        <authorList>
            <person name="Jung J."/>
            <person name="Bae S.S."/>
            <person name="Baek K."/>
        </authorList>
    </citation>
    <scope>NUCLEOTIDE SEQUENCE [LARGE SCALE GENOMIC DNA]</scope>
    <source>
        <strain evidence="4">GP101</strain>
    </source>
</reference>
<evidence type="ECO:0000259" key="3">
    <source>
        <dbReference type="Pfam" id="PF03061"/>
    </source>
</evidence>
<sequence>MAIWHGDIDLDAANQSMENSMPTYLGMKLTELGDDFIVGTMPVDERTRQPFGILHGGASVALAETLGSMAANMVVDTTKFYCVGQEINANHLRPVVDGEVTGKATAVHIGRTSQVWEIRIHDARGKLNCISRITMAVVPVPAR</sequence>
<dbReference type="EMBL" id="CP019650">
    <property type="protein sequence ID" value="AQQ68824.1"/>
    <property type="molecule type" value="Genomic_DNA"/>
</dbReference>
<dbReference type="Gene3D" id="3.10.129.10">
    <property type="entry name" value="Hotdog Thioesterase"/>
    <property type="match status" value="1"/>
</dbReference>
<name>A0A1Q2M809_9GAMM</name>
<dbReference type="PANTHER" id="PTHR43240">
    <property type="entry name" value="1,4-DIHYDROXY-2-NAPHTHOYL-COA THIOESTERASE 1"/>
    <property type="match status" value="1"/>
</dbReference>
<feature type="domain" description="Thioesterase" evidence="3">
    <location>
        <begin position="51"/>
        <end position="127"/>
    </location>
</feature>
<dbReference type="OrthoDB" id="9798208at2"/>
<evidence type="ECO:0000313" key="4">
    <source>
        <dbReference type="EMBL" id="AQQ68824.1"/>
    </source>
</evidence>
<dbReference type="InterPro" id="IPR003736">
    <property type="entry name" value="PAAI_dom"/>
</dbReference>
<dbReference type="GO" id="GO:0061522">
    <property type="term" value="F:1,4-dihydroxy-2-naphthoyl-CoA thioesterase activity"/>
    <property type="evidence" value="ECO:0007669"/>
    <property type="project" value="TreeGrafter"/>
</dbReference>
<dbReference type="AlphaFoldDB" id="A0A1Q2M809"/>
<protein>
    <submittedName>
        <fullName evidence="4">Esterase</fullName>
    </submittedName>
</protein>
<dbReference type="InterPro" id="IPR006683">
    <property type="entry name" value="Thioestr_dom"/>
</dbReference>
<accession>A0A1Q2M809</accession>